<comment type="caution">
    <text evidence="1">The sequence shown here is derived from an EMBL/GenBank/DDBJ whole genome shotgun (WGS) entry which is preliminary data.</text>
</comment>
<keyword evidence="2" id="KW-1185">Reference proteome</keyword>
<reference evidence="1 2" key="1">
    <citation type="submission" date="2024-09" db="EMBL/GenBank/DDBJ databases">
        <authorList>
            <person name="Sun Q."/>
            <person name="Mori K."/>
        </authorList>
    </citation>
    <scope>NUCLEOTIDE SEQUENCE [LARGE SCALE GENOMIC DNA]</scope>
    <source>
        <strain evidence="1 2">CCM 7759</strain>
    </source>
</reference>
<dbReference type="RefSeq" id="WP_377472122.1">
    <property type="nucleotide sequence ID" value="NZ_JBHLWN010000077.1"/>
</dbReference>
<evidence type="ECO:0000313" key="2">
    <source>
        <dbReference type="Proteomes" id="UP001589776"/>
    </source>
</evidence>
<evidence type="ECO:0000313" key="1">
    <source>
        <dbReference type="EMBL" id="MFC0214712.1"/>
    </source>
</evidence>
<protein>
    <recommendedName>
        <fullName evidence="3">Lipoprotein</fullName>
    </recommendedName>
</protein>
<name>A0ABV6DQ16_9BACL</name>
<evidence type="ECO:0008006" key="3">
    <source>
        <dbReference type="Google" id="ProtNLM"/>
    </source>
</evidence>
<sequence>MAISLRRVFVSLIAMLTFAMIVTYAITCFDKSELKVSQKIDVHEQNRIEQELKKLERNKKNNPNEVFAVDFKELVHFEWDKMYIFGPYADGKDVNNKLGFHWTSETFINPSDEAHTIIFLKNNKIINYVEYWSFFKLNKEIFFPNDSKFEAEIDTNWVYWKPAK</sequence>
<accession>A0ABV6DQ16</accession>
<dbReference type="EMBL" id="JBHLWN010000077">
    <property type="protein sequence ID" value="MFC0214712.1"/>
    <property type="molecule type" value="Genomic_DNA"/>
</dbReference>
<dbReference type="Proteomes" id="UP001589776">
    <property type="component" value="Unassembled WGS sequence"/>
</dbReference>
<gene>
    <name evidence="1" type="ORF">ACFFK0_20095</name>
</gene>
<proteinExistence type="predicted"/>
<organism evidence="1 2">
    <name type="scientific">Paenibacillus chartarius</name>
    <dbReference type="NCBI Taxonomy" id="747481"/>
    <lineage>
        <taxon>Bacteria</taxon>
        <taxon>Bacillati</taxon>
        <taxon>Bacillota</taxon>
        <taxon>Bacilli</taxon>
        <taxon>Bacillales</taxon>
        <taxon>Paenibacillaceae</taxon>
        <taxon>Paenibacillus</taxon>
    </lineage>
</organism>